<dbReference type="Proteomes" id="UP001642260">
    <property type="component" value="Unassembled WGS sequence"/>
</dbReference>
<keyword evidence="1" id="KW-1133">Transmembrane helix</keyword>
<organism evidence="2 3">
    <name type="scientific">Eruca vesicaria subsp. sativa</name>
    <name type="common">Garden rocket</name>
    <name type="synonym">Eruca sativa</name>
    <dbReference type="NCBI Taxonomy" id="29727"/>
    <lineage>
        <taxon>Eukaryota</taxon>
        <taxon>Viridiplantae</taxon>
        <taxon>Streptophyta</taxon>
        <taxon>Embryophyta</taxon>
        <taxon>Tracheophyta</taxon>
        <taxon>Spermatophyta</taxon>
        <taxon>Magnoliopsida</taxon>
        <taxon>eudicotyledons</taxon>
        <taxon>Gunneridae</taxon>
        <taxon>Pentapetalae</taxon>
        <taxon>rosids</taxon>
        <taxon>malvids</taxon>
        <taxon>Brassicales</taxon>
        <taxon>Brassicaceae</taxon>
        <taxon>Brassiceae</taxon>
        <taxon>Eruca</taxon>
    </lineage>
</organism>
<gene>
    <name evidence="2" type="ORF">ERUC_LOCUS42478</name>
</gene>
<protein>
    <submittedName>
        <fullName evidence="2">Uncharacterized protein</fullName>
    </submittedName>
</protein>
<feature type="transmembrane region" description="Helical" evidence="1">
    <location>
        <begin position="86"/>
        <end position="107"/>
    </location>
</feature>
<proteinExistence type="predicted"/>
<keyword evidence="1" id="KW-0812">Transmembrane</keyword>
<keyword evidence="1" id="KW-0472">Membrane</keyword>
<dbReference type="AlphaFoldDB" id="A0ABC8M348"/>
<reference evidence="2 3" key="1">
    <citation type="submission" date="2022-03" db="EMBL/GenBank/DDBJ databases">
        <authorList>
            <person name="Macdonald S."/>
            <person name="Ahmed S."/>
            <person name="Newling K."/>
        </authorList>
    </citation>
    <scope>NUCLEOTIDE SEQUENCE [LARGE SCALE GENOMIC DNA]</scope>
</reference>
<sequence>MKHRSCRDSKKEARTQTISCMSQHQSIVLRYFFSITHIYTQILSKSLGKRQKETKSNLRGQLIKSLKYILIKPSSFKVTRRKQKDVFLRIAYTCLTKYFSFIIPRAVPPWP</sequence>
<evidence type="ECO:0000313" key="2">
    <source>
        <dbReference type="EMBL" id="CAH8389995.1"/>
    </source>
</evidence>
<name>A0ABC8M348_ERUVS</name>
<keyword evidence="3" id="KW-1185">Reference proteome</keyword>
<dbReference type="EMBL" id="CAKOAT010868487">
    <property type="protein sequence ID" value="CAH8389995.1"/>
    <property type="molecule type" value="Genomic_DNA"/>
</dbReference>
<comment type="caution">
    <text evidence="2">The sequence shown here is derived from an EMBL/GenBank/DDBJ whole genome shotgun (WGS) entry which is preliminary data.</text>
</comment>
<accession>A0ABC8M348</accession>
<evidence type="ECO:0000313" key="3">
    <source>
        <dbReference type="Proteomes" id="UP001642260"/>
    </source>
</evidence>
<evidence type="ECO:0000256" key="1">
    <source>
        <dbReference type="SAM" id="Phobius"/>
    </source>
</evidence>